<protein>
    <recommendedName>
        <fullName evidence="1">Dystroglycan-type cadherin-like domain-containing protein</fullName>
    </recommendedName>
</protein>
<dbReference type="SUPFAM" id="SSF49313">
    <property type="entry name" value="Cadherin-like"/>
    <property type="match status" value="1"/>
</dbReference>
<proteinExistence type="predicted"/>
<dbReference type="InterPro" id="IPR015919">
    <property type="entry name" value="Cadherin-like_sf"/>
</dbReference>
<accession>A0A1V1P3Y2</accession>
<name>A0A1V1P3Y2_9BACT</name>
<comment type="caution">
    <text evidence="2">The sequence shown here is derived from an EMBL/GenBank/DDBJ whole genome shotgun (WGS) entry which is preliminary data.</text>
</comment>
<dbReference type="AlphaFoldDB" id="A0A1V1P3Y2"/>
<evidence type="ECO:0000313" key="3">
    <source>
        <dbReference type="Proteomes" id="UP000189670"/>
    </source>
</evidence>
<dbReference type="Pfam" id="PF05345">
    <property type="entry name" value="He_PIG"/>
    <property type="match status" value="1"/>
</dbReference>
<dbReference type="InterPro" id="IPR006644">
    <property type="entry name" value="Cadg"/>
</dbReference>
<dbReference type="Gene3D" id="2.60.40.10">
    <property type="entry name" value="Immunoglobulins"/>
    <property type="match status" value="1"/>
</dbReference>
<reference evidence="3" key="1">
    <citation type="submission" date="2012-11" db="EMBL/GenBank/DDBJ databases">
        <authorList>
            <person name="Lucero-Rivera Y.E."/>
            <person name="Tovar-Ramirez D."/>
        </authorList>
    </citation>
    <scope>NUCLEOTIDE SEQUENCE [LARGE SCALE GENOMIC DNA]</scope>
    <source>
        <strain evidence="3">Araruama</strain>
    </source>
</reference>
<dbReference type="EMBL" id="ATBP01000626">
    <property type="protein sequence ID" value="ETR69514.1"/>
    <property type="molecule type" value="Genomic_DNA"/>
</dbReference>
<organism evidence="2 3">
    <name type="scientific">Candidatus Magnetoglobus multicellularis str. Araruama</name>
    <dbReference type="NCBI Taxonomy" id="890399"/>
    <lineage>
        <taxon>Bacteria</taxon>
        <taxon>Pseudomonadati</taxon>
        <taxon>Thermodesulfobacteriota</taxon>
        <taxon>Desulfobacteria</taxon>
        <taxon>Desulfobacterales</taxon>
        <taxon>Desulfobacteraceae</taxon>
        <taxon>Candidatus Magnetoglobus</taxon>
    </lineage>
</organism>
<dbReference type="GO" id="GO:0016020">
    <property type="term" value="C:membrane"/>
    <property type="evidence" value="ECO:0007669"/>
    <property type="project" value="InterPro"/>
</dbReference>
<dbReference type="InterPro" id="IPR013783">
    <property type="entry name" value="Ig-like_fold"/>
</dbReference>
<dbReference type="SMART" id="SM00736">
    <property type="entry name" value="CADG"/>
    <property type="match status" value="1"/>
</dbReference>
<feature type="domain" description="Dystroglycan-type cadherin-like" evidence="1">
    <location>
        <begin position="166"/>
        <end position="261"/>
    </location>
</feature>
<evidence type="ECO:0000313" key="2">
    <source>
        <dbReference type="EMBL" id="ETR69514.1"/>
    </source>
</evidence>
<dbReference type="Gene3D" id="2.60.120.380">
    <property type="match status" value="1"/>
</dbReference>
<dbReference type="Proteomes" id="UP000189670">
    <property type="component" value="Unassembled WGS sequence"/>
</dbReference>
<dbReference type="InterPro" id="IPR018247">
    <property type="entry name" value="EF_Hand_1_Ca_BS"/>
</dbReference>
<evidence type="ECO:0000259" key="1">
    <source>
        <dbReference type="SMART" id="SM00736"/>
    </source>
</evidence>
<dbReference type="PROSITE" id="PS00018">
    <property type="entry name" value="EF_HAND_1"/>
    <property type="match status" value="1"/>
</dbReference>
<sequence>MKLIILKPDDTALKTSSFSDSDTELSDLSLPDSGTYKVIVDAQFSTLGDYALNLFRYEPISIDFGASIKGNIGLAGEKDCYTFLGNASDLISVTLDKEYVSGKRMKLIILKPDDTELKSGSFSDSDTEFSDLYLPDSGAYKIIVNGQYSTLGGYTLSITKINHPPRVFQPISAQTAIENIEYSFTFDANTFVDDDRGDNLFYTIQSLPQWLTFDENMRTFIGTPTICDIGVFSIEIFASDTSSATAFTSFKLTAVYDVNKDVNADGQLNLLDVILSLKVLAGFQDFSFNADLNRRISWKEIITVLLIESEYCHQSLSRKN</sequence>
<gene>
    <name evidence="2" type="ORF">OMM_03891</name>
</gene>
<dbReference type="GO" id="GO:0005509">
    <property type="term" value="F:calcium ion binding"/>
    <property type="evidence" value="ECO:0007669"/>
    <property type="project" value="InterPro"/>
</dbReference>